<organism evidence="7 8">
    <name type="scientific">Pleurodeles waltl</name>
    <name type="common">Iberian ribbed newt</name>
    <dbReference type="NCBI Taxonomy" id="8319"/>
    <lineage>
        <taxon>Eukaryota</taxon>
        <taxon>Metazoa</taxon>
        <taxon>Chordata</taxon>
        <taxon>Craniata</taxon>
        <taxon>Vertebrata</taxon>
        <taxon>Euteleostomi</taxon>
        <taxon>Amphibia</taxon>
        <taxon>Batrachia</taxon>
        <taxon>Caudata</taxon>
        <taxon>Salamandroidea</taxon>
        <taxon>Salamandridae</taxon>
        <taxon>Pleurodelinae</taxon>
        <taxon>Pleurodeles</taxon>
    </lineage>
</organism>
<evidence type="ECO:0000256" key="4">
    <source>
        <dbReference type="ARBA" id="ARBA00023136"/>
    </source>
</evidence>
<feature type="transmembrane region" description="Helical" evidence="5">
    <location>
        <begin position="290"/>
        <end position="311"/>
    </location>
</feature>
<comment type="caution">
    <text evidence="7">The sequence shown here is derived from an EMBL/GenBank/DDBJ whole genome shotgun (WGS) entry which is preliminary data.</text>
</comment>
<evidence type="ECO:0000313" key="7">
    <source>
        <dbReference type="EMBL" id="KAJ1206239.1"/>
    </source>
</evidence>
<evidence type="ECO:0000256" key="3">
    <source>
        <dbReference type="ARBA" id="ARBA00022989"/>
    </source>
</evidence>
<dbReference type="EMBL" id="JANPWB010000002">
    <property type="protein sequence ID" value="KAJ1206239.1"/>
    <property type="molecule type" value="Genomic_DNA"/>
</dbReference>
<feature type="transmembrane region" description="Helical" evidence="5">
    <location>
        <begin position="211"/>
        <end position="233"/>
    </location>
</feature>
<feature type="transmembrane region" description="Helical" evidence="5">
    <location>
        <begin position="151"/>
        <end position="169"/>
    </location>
</feature>
<evidence type="ECO:0000259" key="6">
    <source>
        <dbReference type="PROSITE" id="PS50262"/>
    </source>
</evidence>
<dbReference type="GO" id="GO:0004984">
    <property type="term" value="F:olfactory receptor activity"/>
    <property type="evidence" value="ECO:0007669"/>
    <property type="project" value="TreeGrafter"/>
</dbReference>
<gene>
    <name evidence="7" type="ORF">NDU88_001648</name>
</gene>
<dbReference type="GO" id="GO:0005549">
    <property type="term" value="F:odorant binding"/>
    <property type="evidence" value="ECO:0007669"/>
    <property type="project" value="TreeGrafter"/>
</dbReference>
<dbReference type="Proteomes" id="UP001066276">
    <property type="component" value="Chromosome 1_2"/>
</dbReference>
<evidence type="ECO:0000256" key="2">
    <source>
        <dbReference type="ARBA" id="ARBA00022692"/>
    </source>
</evidence>
<dbReference type="GO" id="GO:0004930">
    <property type="term" value="F:G protein-coupled receptor activity"/>
    <property type="evidence" value="ECO:0007669"/>
    <property type="project" value="InterPro"/>
</dbReference>
<feature type="transmembrane region" description="Helical" evidence="5">
    <location>
        <begin position="35"/>
        <end position="59"/>
    </location>
</feature>
<dbReference type="PRINTS" id="PR00237">
    <property type="entry name" value="GPCRRHODOPSN"/>
</dbReference>
<dbReference type="PROSITE" id="PS50262">
    <property type="entry name" value="G_PROTEIN_RECEP_F1_2"/>
    <property type="match status" value="1"/>
</dbReference>
<evidence type="ECO:0000313" key="8">
    <source>
        <dbReference type="Proteomes" id="UP001066276"/>
    </source>
</evidence>
<evidence type="ECO:0000256" key="1">
    <source>
        <dbReference type="ARBA" id="ARBA00004370"/>
    </source>
</evidence>
<keyword evidence="2 5" id="KW-0812">Transmembrane</keyword>
<feature type="transmembrane region" description="Helical" evidence="5">
    <location>
        <begin position="254"/>
        <end position="278"/>
    </location>
</feature>
<keyword evidence="4 5" id="KW-0472">Membrane</keyword>
<dbReference type="InterPro" id="IPR052921">
    <property type="entry name" value="GPCR1_Superfamily_Member"/>
</dbReference>
<dbReference type="InterPro" id="IPR000276">
    <property type="entry name" value="GPCR_Rhodpsn"/>
</dbReference>
<reference evidence="7" key="1">
    <citation type="journal article" date="2022" name="bioRxiv">
        <title>Sequencing and chromosome-scale assembly of the giantPleurodeles waltlgenome.</title>
        <authorList>
            <person name="Brown T."/>
            <person name="Elewa A."/>
            <person name="Iarovenko S."/>
            <person name="Subramanian E."/>
            <person name="Araus A.J."/>
            <person name="Petzold A."/>
            <person name="Susuki M."/>
            <person name="Suzuki K.-i.T."/>
            <person name="Hayashi T."/>
            <person name="Toyoda A."/>
            <person name="Oliveira C."/>
            <person name="Osipova E."/>
            <person name="Leigh N.D."/>
            <person name="Simon A."/>
            <person name="Yun M.H."/>
        </authorList>
    </citation>
    <scope>NUCLEOTIDE SEQUENCE</scope>
    <source>
        <strain evidence="7">20211129_DDA</strain>
        <tissue evidence="7">Liver</tissue>
    </source>
</reference>
<dbReference type="PANTHER" id="PTHR26451">
    <property type="entry name" value="G_PROTEIN_RECEP_F1_2 DOMAIN-CONTAINING PROTEIN"/>
    <property type="match status" value="1"/>
</dbReference>
<dbReference type="GO" id="GO:0016020">
    <property type="term" value="C:membrane"/>
    <property type="evidence" value="ECO:0007669"/>
    <property type="project" value="UniProtKB-SubCell"/>
</dbReference>
<feature type="domain" description="G-protein coupled receptors family 1 profile" evidence="6">
    <location>
        <begin position="51"/>
        <end position="312"/>
    </location>
</feature>
<accession>A0AAV7VX32</accession>
<keyword evidence="3 5" id="KW-1133">Transmembrane helix</keyword>
<comment type="subcellular location">
    <subcellularLocation>
        <location evidence="1">Membrane</location>
    </subcellularLocation>
</comment>
<dbReference type="AlphaFoldDB" id="A0AAV7VX32"/>
<keyword evidence="8" id="KW-1185">Reference proteome</keyword>
<protein>
    <recommendedName>
        <fullName evidence="6">G-protein coupled receptors family 1 profile domain-containing protein</fullName>
    </recommendedName>
</protein>
<feature type="transmembrane region" description="Helical" evidence="5">
    <location>
        <begin position="71"/>
        <end position="92"/>
    </location>
</feature>
<dbReference type="Pfam" id="PF00001">
    <property type="entry name" value="7tm_1"/>
    <property type="match status" value="1"/>
</dbReference>
<dbReference type="InterPro" id="IPR017452">
    <property type="entry name" value="GPCR_Rhodpsn_7TM"/>
</dbReference>
<feature type="transmembrane region" description="Helical" evidence="5">
    <location>
        <begin position="112"/>
        <end position="131"/>
    </location>
</feature>
<name>A0AAV7VX32_PLEWA</name>
<dbReference type="PANTHER" id="PTHR26451:SF885">
    <property type="entry name" value="OLFACTORY RECEPTOR"/>
    <property type="match status" value="1"/>
</dbReference>
<evidence type="ECO:0000256" key="5">
    <source>
        <dbReference type="SAM" id="Phobius"/>
    </source>
</evidence>
<proteinExistence type="predicted"/>
<sequence>MPESIKDPKKRSAIAENGTSGIILWGFIYTKEERYLIISFLVPCILTGVLGNVAIITTICAKKGLRIPKNLLICELCAVDLGGLLSSGIYFFTMFTQDIVSPMTFQFCLTQYFFLIAHSGFQVFTVSIMAFDRYYVICHPFEYTRRFTNQFVLKILSFSWAFSFLYPFVYVLSFSGRQLCHLVNSCSFLCTAASLESSICSDDLVPLLIKLYRVSMMAAHLIVSVSLVGFSYYKIFMVSRSARLSVSSRRALQTVVTHSLVLGIFYSTAGLLVVTGTMPLTDATEESTLAILRACVDLVYFTVPSTFNPIIYGLRSEDLRKELVKFVMRLLKCHYSNSVSGVNRKTIKAQPSSGVDLRATESNGLKKVQAGITQVKPFQYKTKVEK</sequence>
<dbReference type="SUPFAM" id="SSF81321">
    <property type="entry name" value="Family A G protein-coupled receptor-like"/>
    <property type="match status" value="1"/>
</dbReference>
<dbReference type="Gene3D" id="1.20.1070.10">
    <property type="entry name" value="Rhodopsin 7-helix transmembrane proteins"/>
    <property type="match status" value="1"/>
</dbReference>